<dbReference type="PANTHER" id="PTHR30287">
    <property type="entry name" value="MEMBRANE COMPONENT OF PREDICTED ABC SUPERFAMILY METABOLITE UPTAKE TRANSPORTER"/>
    <property type="match status" value="1"/>
</dbReference>
<dbReference type="InterPro" id="IPR003838">
    <property type="entry name" value="ABC3_permease_C"/>
</dbReference>
<feature type="transmembrane region" description="Helical" evidence="6">
    <location>
        <begin position="352"/>
        <end position="373"/>
    </location>
</feature>
<feature type="transmembrane region" description="Helical" evidence="6">
    <location>
        <begin position="792"/>
        <end position="815"/>
    </location>
</feature>
<dbReference type="AlphaFoldDB" id="A0A3E0X1F1"/>
<accession>A0A3E0X1F1</accession>
<organism evidence="8 9">
    <name type="scientific">Alkalilimnicola ehrlichii</name>
    <dbReference type="NCBI Taxonomy" id="351052"/>
    <lineage>
        <taxon>Bacteria</taxon>
        <taxon>Pseudomonadati</taxon>
        <taxon>Pseudomonadota</taxon>
        <taxon>Gammaproteobacteria</taxon>
        <taxon>Chromatiales</taxon>
        <taxon>Ectothiorhodospiraceae</taxon>
        <taxon>Alkalilimnicola</taxon>
    </lineage>
</organism>
<evidence type="ECO:0000256" key="2">
    <source>
        <dbReference type="ARBA" id="ARBA00022475"/>
    </source>
</evidence>
<dbReference type="PANTHER" id="PTHR30287:SF1">
    <property type="entry name" value="INNER MEMBRANE PROTEIN"/>
    <property type="match status" value="1"/>
</dbReference>
<keyword evidence="5 6" id="KW-0472">Membrane</keyword>
<evidence type="ECO:0000256" key="3">
    <source>
        <dbReference type="ARBA" id="ARBA00022692"/>
    </source>
</evidence>
<evidence type="ECO:0000256" key="6">
    <source>
        <dbReference type="SAM" id="Phobius"/>
    </source>
</evidence>
<protein>
    <recommendedName>
        <fullName evidence="7">ABC3 transporter permease C-terminal domain-containing protein</fullName>
    </recommendedName>
</protein>
<keyword evidence="4 6" id="KW-1133">Transmembrane helix</keyword>
<dbReference type="OrthoDB" id="5292592at2"/>
<feature type="transmembrane region" description="Helical" evidence="6">
    <location>
        <begin position="464"/>
        <end position="487"/>
    </location>
</feature>
<dbReference type="EMBL" id="NFZW01000001">
    <property type="protein sequence ID" value="RFA39317.1"/>
    <property type="molecule type" value="Genomic_DNA"/>
</dbReference>
<gene>
    <name evidence="8" type="ORF">CAL65_00390</name>
</gene>
<dbReference type="Proteomes" id="UP000256763">
    <property type="component" value="Unassembled WGS sequence"/>
</dbReference>
<feature type="transmembrane region" description="Helical" evidence="6">
    <location>
        <begin position="21"/>
        <end position="43"/>
    </location>
</feature>
<sequence length="832" mass="90361">MRAGAWRLGLRFLRRDWRAGELRLLAAALVISVAAVSSVAWLAERVSAAGTGRAAELLAADGVARSSDPIPAAWREEAAARGLLHAVTLEFPSVVLAGERSQLVSVKAVEAPYPLRGMLRVQAGRDAPEEEVRAVPEPGTVWLEPRLMLQLDLVVGDALELGAETFTVSRMLTLEPDQGGFFGSLAPRLMLNIEDIPATGLVQPASRVRYNLMVAGDAQAVERYRGWLEAATEEPLDWARPGDQPGVEQVLSNAQRFLGLGALLTVVIAGVAILLTVRRYAASQLDRVAIMRCLGARQRQVSAILTWKLVWLGLAAGFVGLGAGFALQHLMLLLVADLLPPELPAPGLRPALSGWLVALAALLGFALPTVLRLRQVPPMRVLRRDIGGDVFRGSGLYVIPLAIIFLMMWWQAGDPRLAVVVFGAVLGTLFVLGLAGLGLVVAVRLLRRVSGAGLLWFSGIGRRPVAAVVQVVGVGLGLMALFLLGLVRGDLLDTWQGRIAEDAPNYFLINVQPTEVDALRTFLAERGEVVPTFYPMVRGRLTAINEQRVQPDDFEDPSTQRLLAREFNLSWAEDLYPDNRIRSGRWWTGAEPDPEQFSVEVGLAEQLGVGLGDTLTFSVAGESVEATVTSLREVHWDSFNVNFFVTAPSGLLDDFPATYISSFYLPPEHEDIMPALVRNFPSATVIDINSILATVRDIIEQGSRIVELMAGLTLLAGLLVLLAALQITGEERRFESALLRSLGASRARIRWLARSEFWLLGAAAGFLAAVIAVFAGRIAARELFQLYYPVNLELIALGTLIGVLVVWSAGAWGSVQAYRVSPMRLLRETRDV</sequence>
<dbReference type="RefSeq" id="WP_116300729.1">
    <property type="nucleotide sequence ID" value="NZ_NFZV01000001.1"/>
</dbReference>
<evidence type="ECO:0000256" key="4">
    <source>
        <dbReference type="ARBA" id="ARBA00022989"/>
    </source>
</evidence>
<feature type="transmembrane region" description="Helical" evidence="6">
    <location>
        <begin position="309"/>
        <end position="332"/>
    </location>
</feature>
<keyword evidence="3 6" id="KW-0812">Transmembrane</keyword>
<evidence type="ECO:0000259" key="7">
    <source>
        <dbReference type="Pfam" id="PF02687"/>
    </source>
</evidence>
<feature type="transmembrane region" description="Helical" evidence="6">
    <location>
        <begin position="394"/>
        <end position="412"/>
    </location>
</feature>
<keyword evidence="2" id="KW-1003">Cell membrane</keyword>
<feature type="transmembrane region" description="Helical" evidence="6">
    <location>
        <begin position="705"/>
        <end position="725"/>
    </location>
</feature>
<dbReference type="InterPro" id="IPR038766">
    <property type="entry name" value="Membrane_comp_ABC_pdt"/>
</dbReference>
<feature type="domain" description="ABC3 transporter permease C-terminal" evidence="7">
    <location>
        <begin position="262"/>
        <end position="374"/>
    </location>
</feature>
<comment type="subcellular location">
    <subcellularLocation>
        <location evidence="1">Cell membrane</location>
        <topology evidence="1">Multi-pass membrane protein</topology>
    </subcellularLocation>
</comment>
<dbReference type="Pfam" id="PF02687">
    <property type="entry name" value="FtsX"/>
    <property type="match status" value="2"/>
</dbReference>
<keyword evidence="9" id="KW-1185">Reference proteome</keyword>
<dbReference type="GO" id="GO:0005886">
    <property type="term" value="C:plasma membrane"/>
    <property type="evidence" value="ECO:0007669"/>
    <property type="project" value="UniProtKB-SubCell"/>
</dbReference>
<evidence type="ECO:0000313" key="9">
    <source>
        <dbReference type="Proteomes" id="UP000256763"/>
    </source>
</evidence>
<feature type="domain" description="ABC3 transporter permease C-terminal" evidence="7">
    <location>
        <begin position="709"/>
        <end position="822"/>
    </location>
</feature>
<feature type="transmembrane region" description="Helical" evidence="6">
    <location>
        <begin position="418"/>
        <end position="443"/>
    </location>
</feature>
<comment type="caution">
    <text evidence="8">The sequence shown here is derived from an EMBL/GenBank/DDBJ whole genome shotgun (WGS) entry which is preliminary data.</text>
</comment>
<evidence type="ECO:0000256" key="5">
    <source>
        <dbReference type="ARBA" id="ARBA00023136"/>
    </source>
</evidence>
<evidence type="ECO:0000256" key="1">
    <source>
        <dbReference type="ARBA" id="ARBA00004651"/>
    </source>
</evidence>
<reference evidence="9" key="1">
    <citation type="submission" date="2017-05" db="EMBL/GenBank/DDBJ databases">
        <authorList>
            <person name="Sharma S."/>
            <person name="Sidhu C."/>
            <person name="Pinnaka A.K."/>
        </authorList>
    </citation>
    <scope>NUCLEOTIDE SEQUENCE [LARGE SCALE GENOMIC DNA]</scope>
    <source>
        <strain evidence="9">AK93</strain>
    </source>
</reference>
<proteinExistence type="predicted"/>
<evidence type="ECO:0000313" key="8">
    <source>
        <dbReference type="EMBL" id="RFA39317.1"/>
    </source>
</evidence>
<name>A0A3E0X1F1_9GAMM</name>
<feature type="transmembrane region" description="Helical" evidence="6">
    <location>
        <begin position="257"/>
        <end position="277"/>
    </location>
</feature>
<feature type="transmembrane region" description="Helical" evidence="6">
    <location>
        <begin position="757"/>
        <end position="780"/>
    </location>
</feature>